<sequence length="309" mass="35359">MTKRRKPWQAKRVHPSIVEIDCDMEGIDEQWVLLRSDAHHDNPHSDHEREKQDLDEAIKRNAIILDIGDFFCAMGGRADPRRSRHGQTREEHLDAPDYFDSLVKHGAKFLAPYASHIAILYQGNHETAVSKNQETDLTARLIERINTMTGSKILDGRYGGDVYFKLRRGTKITSFWLHAYHGSGGGGMMSFDTLRIRRQSSWNPVASVIVCGHVHERWAMEMVRKIPSKNKSVYSVWLESQWHIRCGCYKDEYGGDSHNQTRQSGAGGWHVERGGPPKPIGAMWMRIVFSRSKTKKGDFCKPKLDFTPT</sequence>
<proteinExistence type="predicted"/>
<evidence type="ECO:0008006" key="2">
    <source>
        <dbReference type="Google" id="ProtNLM"/>
    </source>
</evidence>
<accession>A0A6J5MVK9</accession>
<reference evidence="1" key="1">
    <citation type="submission" date="2020-04" db="EMBL/GenBank/DDBJ databases">
        <authorList>
            <person name="Chiriac C."/>
            <person name="Salcher M."/>
            <person name="Ghai R."/>
            <person name="Kavagutti S V."/>
        </authorList>
    </citation>
    <scope>NUCLEOTIDE SEQUENCE</scope>
</reference>
<organism evidence="1">
    <name type="scientific">uncultured Caudovirales phage</name>
    <dbReference type="NCBI Taxonomy" id="2100421"/>
    <lineage>
        <taxon>Viruses</taxon>
        <taxon>Duplodnaviria</taxon>
        <taxon>Heunggongvirae</taxon>
        <taxon>Uroviricota</taxon>
        <taxon>Caudoviricetes</taxon>
        <taxon>Peduoviridae</taxon>
        <taxon>Maltschvirus</taxon>
        <taxon>Maltschvirus maltsch</taxon>
    </lineage>
</organism>
<name>A0A6J5MVK9_9CAUD</name>
<gene>
    <name evidence="1" type="ORF">UFOVP525_47</name>
</gene>
<dbReference type="EMBL" id="LR796507">
    <property type="protein sequence ID" value="CAB4149126.1"/>
    <property type="molecule type" value="Genomic_DNA"/>
</dbReference>
<protein>
    <recommendedName>
        <fullName evidence="2">Calcineurin-like phosphoesterase domain-containing protein</fullName>
    </recommendedName>
</protein>
<evidence type="ECO:0000313" key="1">
    <source>
        <dbReference type="EMBL" id="CAB4149126.1"/>
    </source>
</evidence>